<name>A0A4U6VTG1_SETVI</name>
<dbReference type="Gramene" id="TKW33191">
    <property type="protein sequence ID" value="TKW33191"/>
    <property type="gene ID" value="SEVIR_2G216450v2"/>
</dbReference>
<dbReference type="EMBL" id="CM016553">
    <property type="protein sequence ID" value="TKW33191.1"/>
    <property type="molecule type" value="Genomic_DNA"/>
</dbReference>
<dbReference type="AlphaFoldDB" id="A0A4U6VTG1"/>
<accession>A0A4U6VTG1</accession>
<evidence type="ECO:0000313" key="2">
    <source>
        <dbReference type="Proteomes" id="UP000298652"/>
    </source>
</evidence>
<evidence type="ECO:0000313" key="1">
    <source>
        <dbReference type="EMBL" id="TKW33191.1"/>
    </source>
</evidence>
<reference evidence="1" key="1">
    <citation type="submission" date="2019-03" db="EMBL/GenBank/DDBJ databases">
        <title>WGS assembly of Setaria viridis.</title>
        <authorList>
            <person name="Huang P."/>
            <person name="Jenkins J."/>
            <person name="Grimwood J."/>
            <person name="Barry K."/>
            <person name="Healey A."/>
            <person name="Mamidi S."/>
            <person name="Sreedasyam A."/>
            <person name="Shu S."/>
            <person name="Feldman M."/>
            <person name="Wu J."/>
            <person name="Yu Y."/>
            <person name="Chen C."/>
            <person name="Johnson J."/>
            <person name="Rokhsar D."/>
            <person name="Baxter I."/>
            <person name="Schmutz J."/>
            <person name="Brutnell T."/>
            <person name="Kellogg E."/>
        </authorList>
    </citation>
    <scope>NUCLEOTIDE SEQUENCE [LARGE SCALE GENOMIC DNA]</scope>
</reference>
<gene>
    <name evidence="1" type="ORF">SEVIR_2G216450v2</name>
</gene>
<keyword evidence="2" id="KW-1185">Reference proteome</keyword>
<organism evidence="1 2">
    <name type="scientific">Setaria viridis</name>
    <name type="common">Green bristlegrass</name>
    <name type="synonym">Setaria italica subsp. viridis</name>
    <dbReference type="NCBI Taxonomy" id="4556"/>
    <lineage>
        <taxon>Eukaryota</taxon>
        <taxon>Viridiplantae</taxon>
        <taxon>Streptophyta</taxon>
        <taxon>Embryophyta</taxon>
        <taxon>Tracheophyta</taxon>
        <taxon>Spermatophyta</taxon>
        <taxon>Magnoliopsida</taxon>
        <taxon>Liliopsida</taxon>
        <taxon>Poales</taxon>
        <taxon>Poaceae</taxon>
        <taxon>PACMAD clade</taxon>
        <taxon>Panicoideae</taxon>
        <taxon>Panicodae</taxon>
        <taxon>Paniceae</taxon>
        <taxon>Cenchrinae</taxon>
        <taxon>Setaria</taxon>
    </lineage>
</organism>
<dbReference type="Proteomes" id="UP000298652">
    <property type="component" value="Chromosome 2"/>
</dbReference>
<sequence length="254" mass="26255">MAADGKAVEQDAVSSIIFGSVVSLARRPEGAHTRRRATPSLRLPRAAAAAAFDGNGGGGPRRRPPRFPLPLPTDTHALPPSIPILPPAWAPDRSSHWLDLHVLRVDLLELAAGVPPPLGYLCWPAGREPVCPSRALAALVAQRSREAALGVPAPLASAVTGSSPAPPRVEHSILAIPACPLPDLPVLAGASLIRSGTGGSNWGARSSLVYSGQAAQRPRHSHGVVGRSAAPPSWRRCASAAATSWLADPVCGWG</sequence>
<protein>
    <submittedName>
        <fullName evidence="1">Uncharacterized protein</fullName>
    </submittedName>
</protein>
<proteinExistence type="predicted"/>